<dbReference type="InterPro" id="IPR006549">
    <property type="entry name" value="HAD-SF_hydro_IIIA"/>
</dbReference>
<dbReference type="InterPro" id="IPR036412">
    <property type="entry name" value="HAD-like_sf"/>
</dbReference>
<reference evidence="2" key="1">
    <citation type="journal article" date="2019" name="Int. J. Syst. Evol. Microbiol.">
        <title>The Global Catalogue of Microorganisms (GCM) 10K type strain sequencing project: providing services to taxonomists for standard genome sequencing and annotation.</title>
        <authorList>
            <consortium name="The Broad Institute Genomics Platform"/>
            <consortium name="The Broad Institute Genome Sequencing Center for Infectious Disease"/>
            <person name="Wu L."/>
            <person name="Ma J."/>
        </authorList>
    </citation>
    <scope>NUCLEOTIDE SEQUENCE [LARGE SCALE GENOMIC DNA]</scope>
    <source>
        <strain evidence="2">TISTR 2466</strain>
    </source>
</reference>
<name>A0ABW5S5V6_9BACL</name>
<dbReference type="Gene3D" id="3.40.50.1000">
    <property type="entry name" value="HAD superfamily/HAD-like"/>
    <property type="match status" value="1"/>
</dbReference>
<sequence>MLRKFLPDEHVESILDIKPDKLRQRGVKALVTDLDNTLIAWNEKGTTPQLVHWFSSLKKVGISVMILSNNSEKRVKLFSDSAGVSYIYRARKPLPFAFRRAMRIMKVTGDEMVVVGDQLMTDVLGGNQVGAHTILVTPIASTDGWATKMNRHLERFILSLMRRKGWLKWEE</sequence>
<evidence type="ECO:0000313" key="1">
    <source>
        <dbReference type="EMBL" id="MFD2694517.1"/>
    </source>
</evidence>
<dbReference type="EMBL" id="JBHUMQ010000027">
    <property type="protein sequence ID" value="MFD2694517.1"/>
    <property type="molecule type" value="Genomic_DNA"/>
</dbReference>
<dbReference type="NCBIfam" id="TIGR01668">
    <property type="entry name" value="YqeG_hyp_ppase"/>
    <property type="match status" value="1"/>
</dbReference>
<comment type="caution">
    <text evidence="1">The sequence shown here is derived from an EMBL/GenBank/DDBJ whole genome shotgun (WGS) entry which is preliminary data.</text>
</comment>
<dbReference type="InterPro" id="IPR023214">
    <property type="entry name" value="HAD_sf"/>
</dbReference>
<dbReference type="Pfam" id="PF13242">
    <property type="entry name" value="Hydrolase_like"/>
    <property type="match status" value="1"/>
</dbReference>
<dbReference type="SUPFAM" id="SSF56784">
    <property type="entry name" value="HAD-like"/>
    <property type="match status" value="1"/>
</dbReference>
<dbReference type="PANTHER" id="PTHR19288">
    <property type="entry name" value="4-NITROPHENYLPHOSPHATASE-RELATED"/>
    <property type="match status" value="1"/>
</dbReference>
<keyword evidence="2" id="KW-1185">Reference proteome</keyword>
<accession>A0ABW5S5V6</accession>
<organism evidence="1 2">
    <name type="scientific">Sporolactobacillus shoreicorticis</name>
    <dbReference type="NCBI Taxonomy" id="1923877"/>
    <lineage>
        <taxon>Bacteria</taxon>
        <taxon>Bacillati</taxon>
        <taxon>Bacillota</taxon>
        <taxon>Bacilli</taxon>
        <taxon>Bacillales</taxon>
        <taxon>Sporolactobacillaceae</taxon>
        <taxon>Sporolactobacillus</taxon>
    </lineage>
</organism>
<dbReference type="Proteomes" id="UP001597399">
    <property type="component" value="Unassembled WGS sequence"/>
</dbReference>
<dbReference type="NCBIfam" id="TIGR01662">
    <property type="entry name" value="HAD-SF-IIIA"/>
    <property type="match status" value="1"/>
</dbReference>
<gene>
    <name evidence="1" type="ORF">ACFSUE_12915</name>
</gene>
<dbReference type="PANTHER" id="PTHR19288:SF25">
    <property type="entry name" value="PHOSPHATIDYLGLYCEROPHOSPHATASE GEP4, MITOCHONDRIAL"/>
    <property type="match status" value="1"/>
</dbReference>
<dbReference type="InterPro" id="IPR010021">
    <property type="entry name" value="PGPP1/Gep4"/>
</dbReference>
<evidence type="ECO:0000313" key="2">
    <source>
        <dbReference type="Proteomes" id="UP001597399"/>
    </source>
</evidence>
<protein>
    <submittedName>
        <fullName evidence="1">YqeG family HAD IIIA-type phosphatase</fullName>
    </submittedName>
</protein>
<dbReference type="RefSeq" id="WP_253062207.1">
    <property type="nucleotide sequence ID" value="NZ_JAMXWM010000012.1"/>
</dbReference>
<dbReference type="CDD" id="cd16416">
    <property type="entry name" value="HAD_BsYqeG-like"/>
    <property type="match status" value="1"/>
</dbReference>
<proteinExistence type="predicted"/>